<keyword evidence="1" id="KW-0175">Coiled coil</keyword>
<evidence type="ECO:0000313" key="3">
    <source>
        <dbReference type="EMBL" id="GGE53876.1"/>
    </source>
</evidence>
<keyword evidence="2" id="KW-0472">Membrane</keyword>
<evidence type="ECO:0000256" key="2">
    <source>
        <dbReference type="SAM" id="Phobius"/>
    </source>
</evidence>
<gene>
    <name evidence="3" type="ORF">GCM10011517_21860</name>
</gene>
<organism evidence="3 4">
    <name type="scientific">Actibacterium pelagium</name>
    <dbReference type="NCBI Taxonomy" id="2029103"/>
    <lineage>
        <taxon>Bacteria</taxon>
        <taxon>Pseudomonadati</taxon>
        <taxon>Pseudomonadota</taxon>
        <taxon>Alphaproteobacteria</taxon>
        <taxon>Rhodobacterales</taxon>
        <taxon>Roseobacteraceae</taxon>
        <taxon>Actibacterium</taxon>
    </lineage>
</organism>
<dbReference type="RefSeq" id="WP_095594113.1">
    <property type="nucleotide sequence ID" value="NZ_BMKN01000002.1"/>
</dbReference>
<sequence>MQFSPSADGYTIKELYRLESTKKYIKMDGDIAYSWNNKGLKGVDKGTLDKYFALVGQEFWSHYKKTIKAWEKFAQDKINGVEKKIMAAEAAVEKKFKKVVPSAKQLEEAKKKIEAAQSTWVKDAQKDIQKKFEELLPSLSKKAHDAVIKKLGNAGGALKKKHGAFAWATVKFVVVVAAIVLAAVALGPVGAAVATAAGVAALTALVIKGISTGVGAIKDVAEYVKQWNKVSDKANADIDDAVAAIEKAYKTMEAAESVYQSLKLKIATAQGNIAEMEEKLGSEKNNKKIAEAKKKIESARSELEKLATGIGSQPSEVMAQLKAARAAIQKADKATPKQVKDTTGKILDALDQVADLADKAVSAV</sequence>
<evidence type="ECO:0000313" key="4">
    <source>
        <dbReference type="Proteomes" id="UP000606730"/>
    </source>
</evidence>
<evidence type="ECO:0000256" key="1">
    <source>
        <dbReference type="SAM" id="Coils"/>
    </source>
</evidence>
<keyword evidence="2" id="KW-1133">Transmembrane helix</keyword>
<feature type="transmembrane region" description="Helical" evidence="2">
    <location>
        <begin position="164"/>
        <end position="185"/>
    </location>
</feature>
<keyword evidence="4" id="KW-1185">Reference proteome</keyword>
<feature type="transmembrane region" description="Helical" evidence="2">
    <location>
        <begin position="191"/>
        <end position="210"/>
    </location>
</feature>
<keyword evidence="2" id="KW-0812">Transmembrane</keyword>
<dbReference type="SUPFAM" id="SSF103657">
    <property type="entry name" value="BAR/IMD domain-like"/>
    <property type="match status" value="1"/>
</dbReference>
<comment type="caution">
    <text evidence="3">The sequence shown here is derived from an EMBL/GenBank/DDBJ whole genome shotgun (WGS) entry which is preliminary data.</text>
</comment>
<dbReference type="Proteomes" id="UP000606730">
    <property type="component" value="Unassembled WGS sequence"/>
</dbReference>
<name>A0A917EKJ9_9RHOB</name>
<feature type="coiled-coil region" evidence="1">
    <location>
        <begin position="245"/>
        <end position="309"/>
    </location>
</feature>
<protein>
    <submittedName>
        <fullName evidence="3">Uncharacterized protein</fullName>
    </submittedName>
</protein>
<dbReference type="InterPro" id="IPR027267">
    <property type="entry name" value="AH/BAR_dom_sf"/>
</dbReference>
<dbReference type="EMBL" id="BMKN01000002">
    <property type="protein sequence ID" value="GGE53876.1"/>
    <property type="molecule type" value="Genomic_DNA"/>
</dbReference>
<accession>A0A917EKJ9</accession>
<proteinExistence type="predicted"/>
<dbReference type="AlphaFoldDB" id="A0A917EKJ9"/>
<dbReference type="Gene3D" id="1.10.287.1490">
    <property type="match status" value="1"/>
</dbReference>
<reference evidence="3" key="1">
    <citation type="journal article" date="2014" name="Int. J. Syst. Evol. Microbiol.">
        <title>Complete genome sequence of Corynebacterium casei LMG S-19264T (=DSM 44701T), isolated from a smear-ripened cheese.</title>
        <authorList>
            <consortium name="US DOE Joint Genome Institute (JGI-PGF)"/>
            <person name="Walter F."/>
            <person name="Albersmeier A."/>
            <person name="Kalinowski J."/>
            <person name="Ruckert C."/>
        </authorList>
    </citation>
    <scope>NUCLEOTIDE SEQUENCE</scope>
    <source>
        <strain evidence="3">CGMCC 1.16012</strain>
    </source>
</reference>
<dbReference type="OrthoDB" id="9862659at2"/>
<reference evidence="3" key="2">
    <citation type="submission" date="2020-09" db="EMBL/GenBank/DDBJ databases">
        <authorList>
            <person name="Sun Q."/>
            <person name="Zhou Y."/>
        </authorList>
    </citation>
    <scope>NUCLEOTIDE SEQUENCE</scope>
    <source>
        <strain evidence="3">CGMCC 1.16012</strain>
    </source>
</reference>